<dbReference type="Proteomes" id="UP001595377">
    <property type="component" value="Unassembled WGS sequence"/>
</dbReference>
<keyword evidence="2" id="KW-1277">Toxin-antitoxin system</keyword>
<keyword evidence="3" id="KW-0540">Nuclease</keyword>
<evidence type="ECO:0000256" key="6">
    <source>
        <dbReference type="ARBA" id="ARBA00022842"/>
    </source>
</evidence>
<evidence type="ECO:0000313" key="9">
    <source>
        <dbReference type="EMBL" id="MFC3075813.1"/>
    </source>
</evidence>
<dbReference type="InterPro" id="IPR029060">
    <property type="entry name" value="PIN-like_dom_sf"/>
</dbReference>
<evidence type="ECO:0000256" key="7">
    <source>
        <dbReference type="ARBA" id="ARBA00038093"/>
    </source>
</evidence>
<reference evidence="10" key="1">
    <citation type="journal article" date="2019" name="Int. J. Syst. Evol. Microbiol.">
        <title>The Global Catalogue of Microorganisms (GCM) 10K type strain sequencing project: providing services to taxonomists for standard genome sequencing and annotation.</title>
        <authorList>
            <consortium name="The Broad Institute Genomics Platform"/>
            <consortium name="The Broad Institute Genome Sequencing Center for Infectious Disease"/>
            <person name="Wu L."/>
            <person name="Ma J."/>
        </authorList>
    </citation>
    <scope>NUCLEOTIDE SEQUENCE [LARGE SCALE GENOMIC DNA]</scope>
    <source>
        <strain evidence="10">KCTC 52677</strain>
    </source>
</reference>
<feature type="domain" description="PIN" evidence="8">
    <location>
        <begin position="3"/>
        <end position="123"/>
    </location>
</feature>
<comment type="similarity">
    <text evidence="7">Belongs to the PINc/VapC protein family.</text>
</comment>
<evidence type="ECO:0000256" key="1">
    <source>
        <dbReference type="ARBA" id="ARBA00001946"/>
    </source>
</evidence>
<evidence type="ECO:0000256" key="5">
    <source>
        <dbReference type="ARBA" id="ARBA00022801"/>
    </source>
</evidence>
<dbReference type="Pfam" id="PF01850">
    <property type="entry name" value="PIN"/>
    <property type="match status" value="1"/>
</dbReference>
<evidence type="ECO:0000256" key="3">
    <source>
        <dbReference type="ARBA" id="ARBA00022722"/>
    </source>
</evidence>
<evidence type="ECO:0000313" key="10">
    <source>
        <dbReference type="Proteomes" id="UP001595377"/>
    </source>
</evidence>
<dbReference type="EMBL" id="JBHRSP010000042">
    <property type="protein sequence ID" value="MFC3075813.1"/>
    <property type="molecule type" value="Genomic_DNA"/>
</dbReference>
<accession>A0ABV7DNJ9</accession>
<dbReference type="PANTHER" id="PTHR33653">
    <property type="entry name" value="RIBONUCLEASE VAPC2"/>
    <property type="match status" value="1"/>
</dbReference>
<organism evidence="9 10">
    <name type="scientific">Shinella pollutisoli</name>
    <dbReference type="NCBI Taxonomy" id="2250594"/>
    <lineage>
        <taxon>Bacteria</taxon>
        <taxon>Pseudomonadati</taxon>
        <taxon>Pseudomonadota</taxon>
        <taxon>Alphaproteobacteria</taxon>
        <taxon>Hyphomicrobiales</taxon>
        <taxon>Rhizobiaceae</taxon>
        <taxon>Shinella</taxon>
    </lineage>
</organism>
<proteinExistence type="inferred from homology"/>
<comment type="cofactor">
    <cofactor evidence="1">
        <name>Mg(2+)</name>
        <dbReference type="ChEBI" id="CHEBI:18420"/>
    </cofactor>
</comment>
<dbReference type="RefSeq" id="WP_257315067.1">
    <property type="nucleotide sequence ID" value="NZ_JANFDG010000009.1"/>
</dbReference>
<protein>
    <submittedName>
        <fullName evidence="9">Type II toxin-antitoxin system VapC family toxin</fullName>
    </submittedName>
</protein>
<evidence type="ECO:0000259" key="8">
    <source>
        <dbReference type="Pfam" id="PF01850"/>
    </source>
</evidence>
<evidence type="ECO:0000256" key="2">
    <source>
        <dbReference type="ARBA" id="ARBA00022649"/>
    </source>
</evidence>
<dbReference type="SUPFAM" id="SSF88723">
    <property type="entry name" value="PIN domain-like"/>
    <property type="match status" value="1"/>
</dbReference>
<gene>
    <name evidence="9" type="ORF">ACFOHH_22065</name>
</gene>
<dbReference type="PANTHER" id="PTHR33653:SF1">
    <property type="entry name" value="RIBONUCLEASE VAPC2"/>
    <property type="match status" value="1"/>
</dbReference>
<comment type="caution">
    <text evidence="9">The sequence shown here is derived from an EMBL/GenBank/DDBJ whole genome shotgun (WGS) entry which is preliminary data.</text>
</comment>
<keyword evidence="6" id="KW-0460">Magnesium</keyword>
<name>A0ABV7DNJ9_9HYPH</name>
<dbReference type="InterPro" id="IPR002716">
    <property type="entry name" value="PIN_dom"/>
</dbReference>
<evidence type="ECO:0000256" key="4">
    <source>
        <dbReference type="ARBA" id="ARBA00022723"/>
    </source>
</evidence>
<keyword evidence="5" id="KW-0378">Hydrolase</keyword>
<sequence length="134" mass="14524">MFLVDTNVLLDLVTEDPVWADWSQATLEAASFDGPLAINDVVYAELSVRYRDIADLDAMLAAAELLHLPTPRPALFLAGKAFQAYRKSGGGRTGVLPDFFIGAHAAVSGLTLITRDVERYRTYFPKVALIAPGA</sequence>
<dbReference type="InterPro" id="IPR050556">
    <property type="entry name" value="Type_II_TA_system_RNase"/>
</dbReference>
<keyword evidence="10" id="KW-1185">Reference proteome</keyword>
<keyword evidence="4" id="KW-0479">Metal-binding</keyword>
<dbReference type="Gene3D" id="3.40.50.1010">
    <property type="entry name" value="5'-nuclease"/>
    <property type="match status" value="1"/>
</dbReference>